<feature type="compositionally biased region" description="Pro residues" evidence="7">
    <location>
        <begin position="1257"/>
        <end position="1268"/>
    </location>
</feature>
<dbReference type="GO" id="GO:0016020">
    <property type="term" value="C:membrane"/>
    <property type="evidence" value="ECO:0007669"/>
    <property type="project" value="UniProtKB-SubCell"/>
</dbReference>
<dbReference type="Pfam" id="PF24499">
    <property type="entry name" value="Ig_TMEM131L_4"/>
    <property type="match status" value="1"/>
</dbReference>
<evidence type="ECO:0000256" key="7">
    <source>
        <dbReference type="SAM" id="MobiDB-lite"/>
    </source>
</evidence>
<sequence length="1751" mass="192492">MTESCLEQLRKTWLRDGVQAFIQSESIIEVLRFDDGGLLQTETTLGLSSYQQKSISLYRGNCRPIRFEPPMLDFHEQPVGMPKMEKVYLHNPSSEETITLVSISATTSHFHASFFQNRKILPGGNTSFDVVFLARVVGNVENTLFINTSNHGVFTYQVFGVGVPNPYRLRPFLGARVPVNSSFSPIINIHNPHSEPLQVYKIIMHLSVIVILFIKLWWFCNMTKAVLHYGLLTCQEIPPYETKGVMRASFSSREADNHTAFIRIKTNASDSTEFIILPVEVEVTTAPGIYSSTEMLDFGTLRTQDLPKVLNLHLLNSGTKDVPITSVRPTPQNDAVTVHFKPITLKASESKYTKVATISFDASKAKKPSQFSGKITVKAKEKSYSKLEIPYQAEVLDGYLGFDHAATLFHIRDSPADPVERPIYLTNTFSFAILIHDVLLPEEAKTMFKVHNFSKPVLILPNESGYIFTLFFMPSTSSMHIDNNILLITNASKFHLPVRVYTGFLDYFVLPPKIEERFIDFGILSATEASNILFAIINSNPIELAIKSWHIIGDGLSIELVATERGNRTTIITSLPELEKSSLSDQSSVILASGYFAVFRVKLTAKKLEGIHDGAIQITTDYEVKTMRIHVNEVFLIIQSLFCCFGKIVHQSLNIMNSFSQKVKIQQIRSLSEDVRFYYKRLRGNKEDLEPGKKSKIANIYFDPGLQCGDHCYVGLPFLSKSEPKVQPGVAMQEDTWDADWDLHQSLFKGWMGIKENSGHRLSALFEVNTDLQKNILSKITAELSWPSIISSPRHLKFPLTNTNCSSEEEITLENPADVPVYIQFIPLALYSNPSVFVDKLISRFNLSKVAKIDLRTLEFQVFRNSAHPLQSSTGFTEGLSRHLILNLILKPGEKKSVKVKFTPIHNRTVSSLIIIRNNLTVVDAVMVQGQGTTENLRVAGKLPGPGSSLRFKITEALLKDCTDSLKLREPNFTLKRTFKVENTGQLQIHIETIEVSGYSCEGYGFKVVNCQEFALSANASKDIIILFTPDFTASRVIRELKFITTSGSEFVFVLNASLPYHMLATCAEALPRPNWELALYIIISGIMSALFLLVIGTAYLEAQGIWEPFRRRLSFEASNPPFDVGRPFDLRRIVGISSEGNLNTLSCDPGHSRGFCGAGGSSSRPSGGSHKQCGPPVHPHSGHSSRNSADVENVRAKNSSSTSGRTSAQSASKASPLVLDSNTVAQGHAAGRKSRGAKQSQHGSQHHAHSPLEQHSPPPPPPPPPGPQHQEPQLGRLSPAPLSHPSHPERAGSTRHSSEDSDITSLIEAMDKDFDHQDSPPLEVFTEQPPSPLSKSKGNPPFSLSEKRDFSSLELPYTPPLESKQRRNLPTKIPLPTALTSGSKTRNSQKTKGTNKLVENRPPALAKFLPNSQELGNTSSSEGEKDSPPPEWDSVPVHKPGSSTDSLYKLSLQTLNADIFLKQRQTSPTPASPSPPAAPCPFSTRGSYSSVVNSSSSDPKTKQPNGSKHKLTKAASLPGRNGNPTFAAVTAGYDKSPGGNGFAKVSSNKTDFSSSLGISHTPVDSDGSDSSGLWSPASNPSSPDFTPLNSFSAFGNSFNLTGEVFSRLGLSRSCNQASQRGWNEFSSGPSYLWDSPATDPSPSWPASSSSPTHTATSILGNTSGLWSTTPFSNSIWSSNLNSTLPFTTPANTLPSIGLMGTENSSAPHAPSTSSPADDLGQTYNPWRIWSPTIGRRSSDPWSNSHFPHEN</sequence>
<evidence type="ECO:0000259" key="14">
    <source>
        <dbReference type="Pfam" id="PF24501"/>
    </source>
</evidence>
<feature type="compositionally biased region" description="Polar residues" evidence="7">
    <location>
        <begin position="1379"/>
        <end position="1395"/>
    </location>
</feature>
<feature type="region of interest" description="Disordered" evidence="7">
    <location>
        <begin position="1158"/>
        <end position="1583"/>
    </location>
</feature>
<dbReference type="PANTHER" id="PTHR22050:SF1">
    <property type="entry name" value="TRANSMEMBRANE PROTEIN 131"/>
    <property type="match status" value="1"/>
</dbReference>
<dbReference type="Gene3D" id="2.60.40.10">
    <property type="entry name" value="Immunoglobulins"/>
    <property type="match status" value="3"/>
</dbReference>
<dbReference type="Proteomes" id="UP000245341">
    <property type="component" value="Unplaced"/>
</dbReference>
<evidence type="ECO:0000259" key="13">
    <source>
        <dbReference type="Pfam" id="PF24499"/>
    </source>
</evidence>
<feature type="domain" description="TMEM131L third Ig-like" evidence="12">
    <location>
        <begin position="403"/>
        <end position="502"/>
    </location>
</feature>
<keyword evidence="15" id="KW-1185">Reference proteome</keyword>
<dbReference type="InterPro" id="IPR055437">
    <property type="entry name" value="TMEM131L_Ig_5"/>
</dbReference>
<dbReference type="KEGG" id="lww:102732174"/>
<dbReference type="InterPro" id="IPR055436">
    <property type="entry name" value="Ig_TMEM131L_4"/>
</dbReference>
<comment type="similarity">
    <text evidence="2">Belongs to the TMEM131 family.</text>
</comment>
<evidence type="ECO:0000313" key="15">
    <source>
        <dbReference type="Proteomes" id="UP000245341"/>
    </source>
</evidence>
<dbReference type="PANTHER" id="PTHR22050">
    <property type="entry name" value="RW1 PROTEIN HOMOLOG"/>
    <property type="match status" value="1"/>
</dbReference>
<feature type="domain" description="TMEM131L fourth Ig-like" evidence="13">
    <location>
        <begin position="796"/>
        <end position="932"/>
    </location>
</feature>
<comment type="subcellular location">
    <subcellularLocation>
        <location evidence="1">Membrane</location>
        <topology evidence="1">Single-pass type I membrane protein</topology>
    </subcellularLocation>
</comment>
<feature type="compositionally biased region" description="Polar residues" evidence="7">
    <location>
        <begin position="1546"/>
        <end position="1559"/>
    </location>
</feature>
<feature type="domain" description="TMEM131L fifth Ig-like" evidence="14">
    <location>
        <begin position="983"/>
        <end position="1047"/>
    </location>
</feature>
<reference evidence="16" key="1">
    <citation type="submission" date="2025-08" db="UniProtKB">
        <authorList>
            <consortium name="RefSeq"/>
        </authorList>
    </citation>
    <scope>IDENTIFICATION</scope>
    <source>
        <tissue evidence="16">Liver</tissue>
    </source>
</reference>
<feature type="compositionally biased region" description="Pro residues" evidence="7">
    <location>
        <begin position="1471"/>
        <end position="1480"/>
    </location>
</feature>
<keyword evidence="5 8" id="KW-1133">Transmembrane helix</keyword>
<proteinExistence type="inferred from homology"/>
<feature type="compositionally biased region" description="Low complexity" evidence="7">
    <location>
        <begin position="1705"/>
        <end position="1717"/>
    </location>
</feature>
<dbReference type="RefSeq" id="XP_030884588.1">
    <property type="nucleotide sequence ID" value="XM_031028728.1"/>
</dbReference>
<keyword evidence="3 8" id="KW-0812">Transmembrane</keyword>
<evidence type="ECO:0000256" key="6">
    <source>
        <dbReference type="ARBA" id="ARBA00023136"/>
    </source>
</evidence>
<accession>A0A7F8QW33</accession>
<dbReference type="InterPro" id="IPR056311">
    <property type="entry name" value="TMEM131_Ig_2"/>
</dbReference>
<evidence type="ECO:0000259" key="10">
    <source>
        <dbReference type="Pfam" id="PF19532"/>
    </source>
</evidence>
<organism evidence="15 16">
    <name type="scientific">Leptonychotes weddellii</name>
    <name type="common">Weddell seal</name>
    <name type="synonym">Otaria weddellii</name>
    <dbReference type="NCBI Taxonomy" id="9713"/>
    <lineage>
        <taxon>Eukaryota</taxon>
        <taxon>Metazoa</taxon>
        <taxon>Chordata</taxon>
        <taxon>Craniata</taxon>
        <taxon>Vertebrata</taxon>
        <taxon>Euteleostomi</taxon>
        <taxon>Mammalia</taxon>
        <taxon>Eutheria</taxon>
        <taxon>Laurasiatheria</taxon>
        <taxon>Carnivora</taxon>
        <taxon>Caniformia</taxon>
        <taxon>Pinnipedia</taxon>
        <taxon>Phocidae</taxon>
        <taxon>Monachinae</taxon>
        <taxon>Lobodontini</taxon>
        <taxon>Leptonychotes</taxon>
    </lineage>
</organism>
<feature type="region of interest" description="Disordered" evidence="7">
    <location>
        <begin position="1696"/>
        <end position="1726"/>
    </location>
</feature>
<dbReference type="Pfam" id="PF24498">
    <property type="entry name" value="Ig_TMEM131L_3"/>
    <property type="match status" value="1"/>
</dbReference>
<evidence type="ECO:0000259" key="12">
    <source>
        <dbReference type="Pfam" id="PF24498"/>
    </source>
</evidence>
<feature type="compositionally biased region" description="Basic and acidic residues" evidence="7">
    <location>
        <begin position="1287"/>
        <end position="1300"/>
    </location>
</feature>
<feature type="compositionally biased region" description="Polar residues" evidence="7">
    <location>
        <begin position="1442"/>
        <end position="1457"/>
    </location>
</feature>
<feature type="domain" description="Transmembrane protein 131-like N-terminal" evidence="9">
    <location>
        <begin position="66"/>
        <end position="148"/>
    </location>
</feature>
<feature type="domain" description="Transmembrane protein 131-like second Ig-like" evidence="10">
    <location>
        <begin position="309"/>
        <end position="359"/>
    </location>
</feature>
<dbReference type="InterPro" id="IPR013783">
    <property type="entry name" value="Ig-like_fold"/>
</dbReference>
<dbReference type="Pfam" id="PF12371">
    <property type="entry name" value="TMEM131_like_N"/>
    <property type="match status" value="1"/>
</dbReference>
<dbReference type="GeneID" id="102732174"/>
<feature type="compositionally biased region" description="Low complexity" evidence="7">
    <location>
        <begin position="1635"/>
        <end position="1653"/>
    </location>
</feature>
<feature type="transmembrane region" description="Helical" evidence="8">
    <location>
        <begin position="1078"/>
        <end position="1103"/>
    </location>
</feature>
<protein>
    <submittedName>
        <fullName evidence="16">Transmembrane protein 131</fullName>
    </submittedName>
</protein>
<feature type="compositionally biased region" description="Low complexity" evidence="7">
    <location>
        <begin position="1481"/>
        <end position="1498"/>
    </location>
</feature>
<feature type="domain" description="TMEM131 second Ig-like" evidence="11">
    <location>
        <begin position="166"/>
        <end position="265"/>
    </location>
</feature>
<dbReference type="Pfam" id="PF24501">
    <property type="entry name" value="Ig_TMEM131L_5"/>
    <property type="match status" value="1"/>
</dbReference>
<keyword evidence="6 8" id="KW-0472">Membrane</keyword>
<dbReference type="InterPro" id="IPR045695">
    <property type="entry name" value="TMEM131-like_Ig_dom2"/>
</dbReference>
<dbReference type="OrthoDB" id="168404at2759"/>
<dbReference type="CTD" id="23505"/>
<evidence type="ECO:0000256" key="4">
    <source>
        <dbReference type="ARBA" id="ARBA00022729"/>
    </source>
</evidence>
<dbReference type="Pfam" id="PF24495">
    <property type="entry name" value="Ig_TMEM131_2"/>
    <property type="match status" value="1"/>
</dbReference>
<dbReference type="InterPro" id="IPR055435">
    <property type="entry name" value="Ig_TMEM131L_3"/>
</dbReference>
<gene>
    <name evidence="16" type="primary">TMEM131</name>
</gene>
<feature type="compositionally biased region" description="Basic and acidic residues" evidence="7">
    <location>
        <begin position="1310"/>
        <end position="1319"/>
    </location>
</feature>
<keyword evidence="4" id="KW-0732">Signal</keyword>
<name>A0A7F8QW33_LEPWE</name>
<feature type="compositionally biased region" description="Low complexity" evidence="7">
    <location>
        <begin position="1200"/>
        <end position="1213"/>
    </location>
</feature>
<dbReference type="InterPro" id="IPR039877">
    <property type="entry name" value="TMEM131-like"/>
</dbReference>
<evidence type="ECO:0000256" key="2">
    <source>
        <dbReference type="ARBA" id="ARBA00006682"/>
    </source>
</evidence>
<feature type="compositionally biased region" description="Polar residues" evidence="7">
    <location>
        <begin position="1411"/>
        <end position="1422"/>
    </location>
</feature>
<evidence type="ECO:0000313" key="16">
    <source>
        <dbReference type="RefSeq" id="XP_030884588.1"/>
    </source>
</evidence>
<dbReference type="Pfam" id="PF19532">
    <property type="entry name" value="Ig_TMEM131L_2nd"/>
    <property type="match status" value="1"/>
</dbReference>
<dbReference type="InterPro" id="IPR022113">
    <property type="entry name" value="TMEM131L_N"/>
</dbReference>
<feature type="region of interest" description="Disordered" evidence="7">
    <location>
        <begin position="1635"/>
        <end position="1656"/>
    </location>
</feature>
<evidence type="ECO:0000256" key="8">
    <source>
        <dbReference type="SAM" id="Phobius"/>
    </source>
</evidence>
<evidence type="ECO:0000256" key="3">
    <source>
        <dbReference type="ARBA" id="ARBA00022692"/>
    </source>
</evidence>
<evidence type="ECO:0000259" key="11">
    <source>
        <dbReference type="Pfam" id="PF24495"/>
    </source>
</evidence>
<evidence type="ECO:0000256" key="1">
    <source>
        <dbReference type="ARBA" id="ARBA00004479"/>
    </source>
</evidence>
<evidence type="ECO:0000259" key="9">
    <source>
        <dbReference type="Pfam" id="PF12371"/>
    </source>
</evidence>
<evidence type="ECO:0000256" key="5">
    <source>
        <dbReference type="ARBA" id="ARBA00022989"/>
    </source>
</evidence>
<feature type="compositionally biased region" description="Low complexity" evidence="7">
    <location>
        <begin position="1269"/>
        <end position="1286"/>
    </location>
</feature>